<feature type="region of interest" description="Disordered" evidence="1">
    <location>
        <begin position="1"/>
        <end position="24"/>
    </location>
</feature>
<feature type="region of interest" description="Disordered" evidence="1">
    <location>
        <begin position="37"/>
        <end position="72"/>
    </location>
</feature>
<reference evidence="2" key="1">
    <citation type="submission" date="2011-04" db="EMBL/GenBank/DDBJ databases">
        <title>Evolution of plant cell wall degrading machinery underlies the functional diversity of forest fungi.</title>
        <authorList>
            <consortium name="US DOE Joint Genome Institute (JGI-PGF)"/>
            <person name="Eastwood D.C."/>
            <person name="Floudas D."/>
            <person name="Binder M."/>
            <person name="Majcherczyk A."/>
            <person name="Schneider P."/>
            <person name="Aerts A."/>
            <person name="Asiegbu F.O."/>
            <person name="Baker S.E."/>
            <person name="Barry K."/>
            <person name="Bendiksby M."/>
            <person name="Blumentritt M."/>
            <person name="Coutinho P.M."/>
            <person name="Cullen D."/>
            <person name="Cullen D."/>
            <person name="Gathman A."/>
            <person name="Goodell B."/>
            <person name="Henrissat B."/>
            <person name="Ihrmark K."/>
            <person name="Kauserud H."/>
            <person name="Kohler A."/>
            <person name="LaButti K."/>
            <person name="Lapidus A."/>
            <person name="Lavin J.L."/>
            <person name="Lee Y.-H."/>
            <person name="Lindquist E."/>
            <person name="Lilly W."/>
            <person name="Lucas S."/>
            <person name="Morin E."/>
            <person name="Murat C."/>
            <person name="Oguiza J.A."/>
            <person name="Park J."/>
            <person name="Pisabarro A.G."/>
            <person name="Riley R."/>
            <person name="Rosling A."/>
            <person name="Salamov A."/>
            <person name="Schmidt O."/>
            <person name="Schmutz J."/>
            <person name="Skrede I."/>
            <person name="Stenlid J."/>
            <person name="Wiebenga A."/>
            <person name="Xie X."/>
            <person name="Kues U."/>
            <person name="Hibbett D.S."/>
            <person name="Hoffmeister D."/>
            <person name="Hogberg N."/>
            <person name="Martin F."/>
            <person name="Grigoriev I.V."/>
            <person name="Watkinson S.C."/>
        </authorList>
    </citation>
    <scope>NUCLEOTIDE SEQUENCE</scope>
    <source>
        <strain evidence="2">S7.9</strain>
    </source>
</reference>
<proteinExistence type="predicted"/>
<dbReference type="EMBL" id="GL945433">
    <property type="protein sequence ID" value="EGO25131.1"/>
    <property type="molecule type" value="Genomic_DNA"/>
</dbReference>
<gene>
    <name evidence="2" type="ORF">SERLADRAFT_464840</name>
</gene>
<dbReference type="KEGG" id="sla:SERLADRAFT_464840"/>
<name>F8NU04_SERL9</name>
<feature type="non-terminal residue" evidence="2">
    <location>
        <position position="1"/>
    </location>
</feature>
<feature type="compositionally biased region" description="Polar residues" evidence="1">
    <location>
        <begin position="1"/>
        <end position="10"/>
    </location>
</feature>
<dbReference type="RefSeq" id="XP_007317253.1">
    <property type="nucleotide sequence ID" value="XM_007317191.1"/>
</dbReference>
<dbReference type="HOGENOM" id="CLU_2729345_0_0_1"/>
<organism>
    <name type="scientific">Serpula lacrymans var. lacrymans (strain S7.9)</name>
    <name type="common">Dry rot fungus</name>
    <dbReference type="NCBI Taxonomy" id="578457"/>
    <lineage>
        <taxon>Eukaryota</taxon>
        <taxon>Fungi</taxon>
        <taxon>Dikarya</taxon>
        <taxon>Basidiomycota</taxon>
        <taxon>Agaricomycotina</taxon>
        <taxon>Agaricomycetes</taxon>
        <taxon>Agaricomycetidae</taxon>
        <taxon>Boletales</taxon>
        <taxon>Coniophorineae</taxon>
        <taxon>Serpulaceae</taxon>
        <taxon>Serpula</taxon>
    </lineage>
</organism>
<accession>F8NU04</accession>
<sequence length="72" mass="7782">FPCAESSKTSKPSEAKDGIDFKTGTLRPSLVQHCVGDVSKTVEQVGERGKREKSKNKSTTGDTSSDDDGSYW</sequence>
<feature type="compositionally biased region" description="Basic and acidic residues" evidence="1">
    <location>
        <begin position="11"/>
        <end position="20"/>
    </location>
</feature>
<dbReference type="Proteomes" id="UP000008064">
    <property type="component" value="Unassembled WGS sequence"/>
</dbReference>
<evidence type="ECO:0000313" key="2">
    <source>
        <dbReference type="EMBL" id="EGO25131.1"/>
    </source>
</evidence>
<evidence type="ECO:0000256" key="1">
    <source>
        <dbReference type="SAM" id="MobiDB-lite"/>
    </source>
</evidence>
<protein>
    <submittedName>
        <fullName evidence="2">Uncharacterized protein</fullName>
    </submittedName>
</protein>
<dbReference type="GeneID" id="18818809"/>
<dbReference type="AlphaFoldDB" id="F8NU04"/>